<name>A0A917AVR2_9MICC</name>
<dbReference type="EMBL" id="BMIS01000019">
    <property type="protein sequence ID" value="GGE78486.1"/>
    <property type="molecule type" value="Genomic_DNA"/>
</dbReference>
<evidence type="ECO:0000313" key="2">
    <source>
        <dbReference type="Proteomes" id="UP000633136"/>
    </source>
</evidence>
<comment type="caution">
    <text evidence="1">The sequence shown here is derived from an EMBL/GenBank/DDBJ whole genome shotgun (WGS) entry which is preliminary data.</text>
</comment>
<gene>
    <name evidence="1" type="ORF">GCM10011401_27160</name>
</gene>
<accession>A0A917AVR2</accession>
<reference evidence="1" key="2">
    <citation type="submission" date="2020-09" db="EMBL/GenBank/DDBJ databases">
        <authorList>
            <person name="Sun Q."/>
            <person name="Zhou Y."/>
        </authorList>
    </citation>
    <scope>NUCLEOTIDE SEQUENCE</scope>
    <source>
        <strain evidence="1">CGMCC 1.15388</strain>
    </source>
</reference>
<sequence>MRGQKVGGHWLIEADSLPRYPRRIRPMSQRLAWAILDPERMKFISARERLRVKERLGKLAGDAEPELLLRDWVSSRAARLVLHSRSDDLAHDQRLHHSGILDPRSGMSGGSAVEGYVRSGELEGLIAEHLLVVPRSRSGQNVFLHVVDELPGEVSPLLIAADLADYDSARELGQARRLIQESV</sequence>
<keyword evidence="2" id="KW-1185">Reference proteome</keyword>
<dbReference type="Proteomes" id="UP000633136">
    <property type="component" value="Unassembled WGS sequence"/>
</dbReference>
<proteinExistence type="predicted"/>
<evidence type="ECO:0000313" key="1">
    <source>
        <dbReference type="EMBL" id="GGE78486.1"/>
    </source>
</evidence>
<dbReference type="AlphaFoldDB" id="A0A917AVR2"/>
<protein>
    <submittedName>
        <fullName evidence="1">Uncharacterized protein</fullName>
    </submittedName>
</protein>
<reference evidence="1" key="1">
    <citation type="journal article" date="2014" name="Int. J. Syst. Evol. Microbiol.">
        <title>Complete genome sequence of Corynebacterium casei LMG S-19264T (=DSM 44701T), isolated from a smear-ripened cheese.</title>
        <authorList>
            <consortium name="US DOE Joint Genome Institute (JGI-PGF)"/>
            <person name="Walter F."/>
            <person name="Albersmeier A."/>
            <person name="Kalinowski J."/>
            <person name="Ruckert C."/>
        </authorList>
    </citation>
    <scope>NUCLEOTIDE SEQUENCE</scope>
    <source>
        <strain evidence="1">CGMCC 1.15388</strain>
    </source>
</reference>
<organism evidence="1 2">
    <name type="scientific">Nesterenkonia cremea</name>
    <dbReference type="NCBI Taxonomy" id="1882340"/>
    <lineage>
        <taxon>Bacteria</taxon>
        <taxon>Bacillati</taxon>
        <taxon>Actinomycetota</taxon>
        <taxon>Actinomycetes</taxon>
        <taxon>Micrococcales</taxon>
        <taxon>Micrococcaceae</taxon>
        <taxon>Nesterenkonia</taxon>
    </lineage>
</organism>